<dbReference type="Proteomes" id="UP000027135">
    <property type="component" value="Unassembled WGS sequence"/>
</dbReference>
<proteinExistence type="predicted"/>
<keyword evidence="2" id="KW-1185">Reference proteome</keyword>
<dbReference type="EMBL" id="KK853077">
    <property type="protein sequence ID" value="KDR11721.1"/>
    <property type="molecule type" value="Genomic_DNA"/>
</dbReference>
<evidence type="ECO:0000313" key="2">
    <source>
        <dbReference type="Proteomes" id="UP000027135"/>
    </source>
</evidence>
<evidence type="ECO:0000313" key="1">
    <source>
        <dbReference type="EMBL" id="KDR11721.1"/>
    </source>
</evidence>
<organism evidence="1 2">
    <name type="scientific">Zootermopsis nevadensis</name>
    <name type="common">Dampwood termite</name>
    <dbReference type="NCBI Taxonomy" id="136037"/>
    <lineage>
        <taxon>Eukaryota</taxon>
        <taxon>Metazoa</taxon>
        <taxon>Ecdysozoa</taxon>
        <taxon>Arthropoda</taxon>
        <taxon>Hexapoda</taxon>
        <taxon>Insecta</taxon>
        <taxon>Pterygota</taxon>
        <taxon>Neoptera</taxon>
        <taxon>Polyneoptera</taxon>
        <taxon>Dictyoptera</taxon>
        <taxon>Blattodea</taxon>
        <taxon>Blattoidea</taxon>
        <taxon>Termitoidae</taxon>
        <taxon>Termopsidae</taxon>
        <taxon>Zootermopsis</taxon>
    </lineage>
</organism>
<protein>
    <submittedName>
        <fullName evidence="1">Uncharacterized protein</fullName>
    </submittedName>
</protein>
<sequence length="49" mass="5965">MHQKHWWMKDNTSHEMASVKRRCAKNLATFRNLIMSKRWIVSYVSLKIC</sequence>
<name>A0A067QPW3_ZOONE</name>
<dbReference type="InParanoid" id="A0A067QPW3"/>
<dbReference type="AlphaFoldDB" id="A0A067QPW3"/>
<accession>A0A067QPW3</accession>
<reference evidence="1 2" key="1">
    <citation type="journal article" date="2014" name="Nat. Commun.">
        <title>Molecular traces of alternative social organization in a termite genome.</title>
        <authorList>
            <person name="Terrapon N."/>
            <person name="Li C."/>
            <person name="Robertson H.M."/>
            <person name="Ji L."/>
            <person name="Meng X."/>
            <person name="Booth W."/>
            <person name="Chen Z."/>
            <person name="Childers C.P."/>
            <person name="Glastad K.M."/>
            <person name="Gokhale K."/>
            <person name="Gowin J."/>
            <person name="Gronenberg W."/>
            <person name="Hermansen R.A."/>
            <person name="Hu H."/>
            <person name="Hunt B.G."/>
            <person name="Huylmans A.K."/>
            <person name="Khalil S.M."/>
            <person name="Mitchell R.D."/>
            <person name="Munoz-Torres M.C."/>
            <person name="Mustard J.A."/>
            <person name="Pan H."/>
            <person name="Reese J.T."/>
            <person name="Scharf M.E."/>
            <person name="Sun F."/>
            <person name="Vogel H."/>
            <person name="Xiao J."/>
            <person name="Yang W."/>
            <person name="Yang Z."/>
            <person name="Yang Z."/>
            <person name="Zhou J."/>
            <person name="Zhu J."/>
            <person name="Brent C.S."/>
            <person name="Elsik C.G."/>
            <person name="Goodisman M.A."/>
            <person name="Liberles D.A."/>
            <person name="Roe R.M."/>
            <person name="Vargo E.L."/>
            <person name="Vilcinskas A."/>
            <person name="Wang J."/>
            <person name="Bornberg-Bauer E."/>
            <person name="Korb J."/>
            <person name="Zhang G."/>
            <person name="Liebig J."/>
        </authorList>
    </citation>
    <scope>NUCLEOTIDE SEQUENCE [LARGE SCALE GENOMIC DNA]</scope>
    <source>
        <tissue evidence="1">Whole organism</tissue>
    </source>
</reference>
<gene>
    <name evidence="1" type="ORF">L798_14482</name>
</gene>